<keyword evidence="1" id="KW-0732">Signal</keyword>
<evidence type="ECO:0000259" key="2">
    <source>
        <dbReference type="Pfam" id="PF12849"/>
    </source>
</evidence>
<comment type="caution">
    <text evidence="3">The sequence shown here is derived from an EMBL/GenBank/DDBJ whole genome shotgun (WGS) entry which is preliminary data.</text>
</comment>
<dbReference type="PANTHER" id="PTHR30570:SF1">
    <property type="entry name" value="PHOSPHATE-BINDING PROTEIN PSTS"/>
    <property type="match status" value="1"/>
</dbReference>
<evidence type="ECO:0000256" key="1">
    <source>
        <dbReference type="ARBA" id="ARBA00022729"/>
    </source>
</evidence>
<organism evidence="3 4">
    <name type="scientific">Ponticaulis profundi</name>
    <dbReference type="NCBI Taxonomy" id="2665222"/>
    <lineage>
        <taxon>Bacteria</taxon>
        <taxon>Pseudomonadati</taxon>
        <taxon>Pseudomonadota</taxon>
        <taxon>Alphaproteobacteria</taxon>
        <taxon>Hyphomonadales</taxon>
        <taxon>Hyphomonadaceae</taxon>
        <taxon>Ponticaulis</taxon>
    </lineage>
</organism>
<feature type="domain" description="PBP" evidence="2">
    <location>
        <begin position="38"/>
        <end position="306"/>
    </location>
</feature>
<reference evidence="4" key="1">
    <citation type="journal article" date="2019" name="Int. J. Syst. Evol. Microbiol.">
        <title>The Global Catalogue of Microorganisms (GCM) 10K type strain sequencing project: providing services to taxonomists for standard genome sequencing and annotation.</title>
        <authorList>
            <consortium name="The Broad Institute Genomics Platform"/>
            <consortium name="The Broad Institute Genome Sequencing Center for Infectious Disease"/>
            <person name="Wu L."/>
            <person name="Ma J."/>
        </authorList>
    </citation>
    <scope>NUCLEOTIDE SEQUENCE [LARGE SCALE GENOMIC DNA]</scope>
    <source>
        <strain evidence="4">CGMCC-1.15741</strain>
    </source>
</reference>
<dbReference type="RefSeq" id="WP_377376498.1">
    <property type="nucleotide sequence ID" value="NZ_JBHSSW010000005.1"/>
</dbReference>
<gene>
    <name evidence="3" type="ORF">ACFQDM_05410</name>
</gene>
<dbReference type="EMBL" id="JBHSSW010000005">
    <property type="protein sequence ID" value="MFC6197503.1"/>
    <property type="molecule type" value="Genomic_DNA"/>
</dbReference>
<dbReference type="Pfam" id="PF12849">
    <property type="entry name" value="PBP_like_2"/>
    <property type="match status" value="1"/>
</dbReference>
<dbReference type="Proteomes" id="UP001596303">
    <property type="component" value="Unassembled WGS sequence"/>
</dbReference>
<dbReference type="SUPFAM" id="SSF53850">
    <property type="entry name" value="Periplasmic binding protein-like II"/>
    <property type="match status" value="1"/>
</dbReference>
<keyword evidence="4" id="KW-1185">Reference proteome</keyword>
<dbReference type="Gene3D" id="3.40.190.10">
    <property type="entry name" value="Periplasmic binding protein-like II"/>
    <property type="match status" value="2"/>
</dbReference>
<accession>A0ABW1S7J7</accession>
<dbReference type="InterPro" id="IPR024370">
    <property type="entry name" value="PBP_domain"/>
</dbReference>
<protein>
    <submittedName>
        <fullName evidence="3">Substrate-binding domain-containing protein</fullName>
    </submittedName>
</protein>
<dbReference type="PANTHER" id="PTHR30570">
    <property type="entry name" value="PERIPLASMIC PHOSPHATE BINDING COMPONENT OF PHOSPHATE ABC TRANSPORTER"/>
    <property type="match status" value="1"/>
</dbReference>
<sequence length="358" mass="38749">MLGAIKRISAGIIFLSVLSACGGQGGEDVLVGPQTGHDDRLLIAGSSTLAPFITTAAEYFGATSDFATPVVETTGTGGGFKLFCRGTELTTTSIATASRRITDSERAFCAENGVTDVYEMIFGYDGIVIITSINGQSVSFSHSDLYRALAKDLYIDGKLAPNPYERWSEVNPALPDIDIEVFGPPPTSGTRDAFVELVLERGAMEQPALAELRDSDPDAFDQYAHTIRTDGAWTDSGENDTQIIQSLIRNNKAFGVVGFSYLDQSGDRVKAASVDGVEPTFDSIVNNEYMVSRSLYLYVKMDHLTRVMALRPFLEATFSNNAMGADGYLVEKGLIPLSAEERRKILGNFETKAVARLQ</sequence>
<evidence type="ECO:0000313" key="4">
    <source>
        <dbReference type="Proteomes" id="UP001596303"/>
    </source>
</evidence>
<dbReference type="InterPro" id="IPR050811">
    <property type="entry name" value="Phosphate_ABC_transporter"/>
</dbReference>
<proteinExistence type="predicted"/>
<evidence type="ECO:0000313" key="3">
    <source>
        <dbReference type="EMBL" id="MFC6197503.1"/>
    </source>
</evidence>
<dbReference type="PROSITE" id="PS51257">
    <property type="entry name" value="PROKAR_LIPOPROTEIN"/>
    <property type="match status" value="1"/>
</dbReference>
<name>A0ABW1S7J7_9PROT</name>